<dbReference type="SUPFAM" id="SSF54292">
    <property type="entry name" value="2Fe-2S ferredoxin-like"/>
    <property type="match status" value="1"/>
</dbReference>
<dbReference type="InterPro" id="IPR001433">
    <property type="entry name" value="OxRdtase_FAD/NAD-bd"/>
</dbReference>
<sequence length="319" mass="34191">MSNTDLLQARIRTLRYEAQGVMSVELVPENGAEFPGFSAGAHVDLHLPNGLTRSYSLLNASTDANRYVLGILSDRQSRGGSRYVHENFRCGMTLPIGKPRNNFALDETAQETVLVAGGIGITPILCMYRRLRETGKSVCVVYCARSRAQAAFLDELAALGGNVHLHFDEENDGKPFDLAGFFETQPKHVHAYCCGPSVMLSAFEAACEGAGIANVHIERFAADTTVVRAPSEGYRVELARSGKTVEVAAGKSLLDTLIAAGIDVEYSCAEGICGACETRVIEGVPDHRDSVLSAAEKSANKTMMICVSGAKCGKLVLDL</sequence>
<evidence type="ECO:0000259" key="7">
    <source>
        <dbReference type="PROSITE" id="PS51085"/>
    </source>
</evidence>
<dbReference type="GO" id="GO:0016491">
    <property type="term" value="F:oxidoreductase activity"/>
    <property type="evidence" value="ECO:0007669"/>
    <property type="project" value="UniProtKB-KW"/>
</dbReference>
<evidence type="ECO:0000313" key="10">
    <source>
        <dbReference type="Proteomes" id="UP000295727"/>
    </source>
</evidence>
<dbReference type="CDD" id="cd00207">
    <property type="entry name" value="fer2"/>
    <property type="match status" value="1"/>
</dbReference>
<evidence type="ECO:0000256" key="4">
    <source>
        <dbReference type="ARBA" id="ARBA00023002"/>
    </source>
</evidence>
<keyword evidence="3" id="KW-0479">Metal-binding</keyword>
<dbReference type="InterPro" id="IPR039261">
    <property type="entry name" value="FNR_nucleotide-bd"/>
</dbReference>
<keyword evidence="5" id="KW-0408">Iron</keyword>
<dbReference type="Gene3D" id="2.40.30.10">
    <property type="entry name" value="Translation factors"/>
    <property type="match status" value="1"/>
</dbReference>
<dbReference type="GO" id="GO:0046872">
    <property type="term" value="F:metal ion binding"/>
    <property type="evidence" value="ECO:0007669"/>
    <property type="project" value="UniProtKB-KW"/>
</dbReference>
<evidence type="ECO:0000256" key="6">
    <source>
        <dbReference type="ARBA" id="ARBA00023014"/>
    </source>
</evidence>
<dbReference type="PROSITE" id="PS51384">
    <property type="entry name" value="FAD_FR"/>
    <property type="match status" value="1"/>
</dbReference>
<keyword evidence="4" id="KW-0560">Oxidoreductase</keyword>
<dbReference type="Gene3D" id="3.40.50.80">
    <property type="entry name" value="Nucleotide-binding domain of ferredoxin-NADP reductase (FNR) module"/>
    <property type="match status" value="1"/>
</dbReference>
<feature type="domain" description="2Fe-2S ferredoxin-type" evidence="7">
    <location>
        <begin position="234"/>
        <end position="319"/>
    </location>
</feature>
<dbReference type="InterPro" id="IPR001041">
    <property type="entry name" value="2Fe-2S_ferredoxin-type"/>
</dbReference>
<dbReference type="InterPro" id="IPR012675">
    <property type="entry name" value="Beta-grasp_dom_sf"/>
</dbReference>
<dbReference type="InterPro" id="IPR006058">
    <property type="entry name" value="2Fe2S_fd_BS"/>
</dbReference>
<keyword evidence="2" id="KW-0001">2Fe-2S</keyword>
<dbReference type="RefSeq" id="WP_134752845.1">
    <property type="nucleotide sequence ID" value="NZ_CP038149.1"/>
</dbReference>
<dbReference type="SUPFAM" id="SSF63380">
    <property type="entry name" value="Riboflavin synthase domain-like"/>
    <property type="match status" value="1"/>
</dbReference>
<dbReference type="PRINTS" id="PR00409">
    <property type="entry name" value="PHDIOXRDTASE"/>
</dbReference>
<keyword evidence="6" id="KW-0411">Iron-sulfur</keyword>
<accession>A0A4P7CUK4</accession>
<dbReference type="Pfam" id="PF00175">
    <property type="entry name" value="NAD_binding_1"/>
    <property type="match status" value="1"/>
</dbReference>
<dbReference type="Gene3D" id="3.10.20.30">
    <property type="match status" value="1"/>
</dbReference>
<evidence type="ECO:0000256" key="5">
    <source>
        <dbReference type="ARBA" id="ARBA00023004"/>
    </source>
</evidence>
<dbReference type="InterPro" id="IPR036010">
    <property type="entry name" value="2Fe-2S_ferredoxin-like_sf"/>
</dbReference>
<dbReference type="OrthoDB" id="544091at2"/>
<evidence type="ECO:0000259" key="8">
    <source>
        <dbReference type="PROSITE" id="PS51384"/>
    </source>
</evidence>
<gene>
    <name evidence="9" type="ORF">E1956_21855</name>
</gene>
<dbReference type="PROSITE" id="PS51085">
    <property type="entry name" value="2FE2S_FER_2"/>
    <property type="match status" value="1"/>
</dbReference>
<evidence type="ECO:0000256" key="3">
    <source>
        <dbReference type="ARBA" id="ARBA00022723"/>
    </source>
</evidence>
<dbReference type="PROSITE" id="PS00197">
    <property type="entry name" value="2FE2S_FER_1"/>
    <property type="match status" value="1"/>
</dbReference>
<dbReference type="EMBL" id="CP038149">
    <property type="protein sequence ID" value="QBQ99788.1"/>
    <property type="molecule type" value="Genomic_DNA"/>
</dbReference>
<dbReference type="KEGG" id="ppai:E1956_21855"/>
<dbReference type="Pfam" id="PF00111">
    <property type="entry name" value="Fer2"/>
    <property type="match status" value="1"/>
</dbReference>
<dbReference type="Proteomes" id="UP000295727">
    <property type="component" value="Chromosome 2"/>
</dbReference>
<organism evidence="9 10">
    <name type="scientific">Paraburkholderia pallida</name>
    <dbReference type="NCBI Taxonomy" id="2547399"/>
    <lineage>
        <taxon>Bacteria</taxon>
        <taxon>Pseudomonadati</taxon>
        <taxon>Pseudomonadota</taxon>
        <taxon>Betaproteobacteria</taxon>
        <taxon>Burkholderiales</taxon>
        <taxon>Burkholderiaceae</taxon>
        <taxon>Paraburkholderia</taxon>
    </lineage>
</organism>
<dbReference type="InterPro" id="IPR017927">
    <property type="entry name" value="FAD-bd_FR_type"/>
</dbReference>
<evidence type="ECO:0000256" key="2">
    <source>
        <dbReference type="ARBA" id="ARBA00022714"/>
    </source>
</evidence>
<evidence type="ECO:0000256" key="1">
    <source>
        <dbReference type="ARBA" id="ARBA00022630"/>
    </source>
</evidence>
<dbReference type="InterPro" id="IPR017938">
    <property type="entry name" value="Riboflavin_synthase-like_b-brl"/>
</dbReference>
<proteinExistence type="predicted"/>
<dbReference type="SUPFAM" id="SSF52343">
    <property type="entry name" value="Ferredoxin reductase-like, C-terminal NADP-linked domain"/>
    <property type="match status" value="1"/>
</dbReference>
<dbReference type="CDD" id="cd06185">
    <property type="entry name" value="PDR_like"/>
    <property type="match status" value="1"/>
</dbReference>
<dbReference type="PANTHER" id="PTHR47354:SF1">
    <property type="entry name" value="CARNITINE MONOOXYGENASE REDUCTASE SUBUNIT"/>
    <property type="match status" value="1"/>
</dbReference>
<reference evidence="9 10" key="1">
    <citation type="submission" date="2019-03" db="EMBL/GenBank/DDBJ databases">
        <title>Paraburkholderia sp. 7MH5, isolated from subtropical forest soil.</title>
        <authorList>
            <person name="Gao Z.-H."/>
            <person name="Qiu L.-H."/>
        </authorList>
    </citation>
    <scope>NUCLEOTIDE SEQUENCE [LARGE SCALE GENOMIC DNA]</scope>
    <source>
        <strain evidence="9 10">7MH5</strain>
    </source>
</reference>
<keyword evidence="10" id="KW-1185">Reference proteome</keyword>
<dbReference type="AlphaFoldDB" id="A0A4P7CUK4"/>
<dbReference type="PANTHER" id="PTHR47354">
    <property type="entry name" value="NADH OXIDOREDUCTASE HCR"/>
    <property type="match status" value="1"/>
</dbReference>
<dbReference type="GO" id="GO:0051537">
    <property type="term" value="F:2 iron, 2 sulfur cluster binding"/>
    <property type="evidence" value="ECO:0007669"/>
    <property type="project" value="UniProtKB-KW"/>
</dbReference>
<name>A0A4P7CUK4_9BURK</name>
<evidence type="ECO:0000313" key="9">
    <source>
        <dbReference type="EMBL" id="QBQ99788.1"/>
    </source>
</evidence>
<protein>
    <submittedName>
        <fullName evidence="9">Oxidoreductase</fullName>
    </submittedName>
</protein>
<dbReference type="InterPro" id="IPR050415">
    <property type="entry name" value="MRET"/>
</dbReference>
<feature type="domain" description="FAD-binding FR-type" evidence="8">
    <location>
        <begin position="4"/>
        <end position="106"/>
    </location>
</feature>
<keyword evidence="1" id="KW-0285">Flavoprotein</keyword>